<sequence>MCDGMDLSGCDCNCFCDCADCSCCEGFWSFFAGCCYWWPGAAGPVRGGAIETPGGYGGLAAEAGKDLESLALIDQQPSTSSPMGPSK</sequence>
<comment type="caution">
    <text evidence="1">The sequence shown here is derived from an EMBL/GenBank/DDBJ whole genome shotgun (WGS) entry which is preliminary data.</text>
</comment>
<reference evidence="1 2" key="1">
    <citation type="journal article" date="2020" name="ISME J.">
        <title>Uncovering the hidden diversity of litter-decomposition mechanisms in mushroom-forming fungi.</title>
        <authorList>
            <person name="Floudas D."/>
            <person name="Bentzer J."/>
            <person name="Ahren D."/>
            <person name="Johansson T."/>
            <person name="Persson P."/>
            <person name="Tunlid A."/>
        </authorList>
    </citation>
    <scope>NUCLEOTIDE SEQUENCE [LARGE SCALE GENOMIC DNA]</scope>
    <source>
        <strain evidence="1 2">CBS 175.51</strain>
    </source>
</reference>
<dbReference type="AlphaFoldDB" id="A0A8H5C527"/>
<dbReference type="Proteomes" id="UP000541558">
    <property type="component" value="Unassembled WGS sequence"/>
</dbReference>
<accession>A0A8H5C527</accession>
<protein>
    <submittedName>
        <fullName evidence="1">Uncharacterized protein</fullName>
    </submittedName>
</protein>
<name>A0A8H5C527_9AGAR</name>
<evidence type="ECO:0000313" key="2">
    <source>
        <dbReference type="Proteomes" id="UP000541558"/>
    </source>
</evidence>
<dbReference type="EMBL" id="JAACJK010000063">
    <property type="protein sequence ID" value="KAF5335299.1"/>
    <property type="molecule type" value="Genomic_DNA"/>
</dbReference>
<keyword evidence="2" id="KW-1185">Reference proteome</keyword>
<gene>
    <name evidence="1" type="ORF">D9611_011677</name>
</gene>
<evidence type="ECO:0000313" key="1">
    <source>
        <dbReference type="EMBL" id="KAF5335299.1"/>
    </source>
</evidence>
<proteinExistence type="predicted"/>
<organism evidence="1 2">
    <name type="scientific">Ephemerocybe angulata</name>
    <dbReference type="NCBI Taxonomy" id="980116"/>
    <lineage>
        <taxon>Eukaryota</taxon>
        <taxon>Fungi</taxon>
        <taxon>Dikarya</taxon>
        <taxon>Basidiomycota</taxon>
        <taxon>Agaricomycotina</taxon>
        <taxon>Agaricomycetes</taxon>
        <taxon>Agaricomycetidae</taxon>
        <taxon>Agaricales</taxon>
        <taxon>Agaricineae</taxon>
        <taxon>Psathyrellaceae</taxon>
        <taxon>Ephemerocybe</taxon>
    </lineage>
</organism>